<protein>
    <submittedName>
        <fullName evidence="1">Uncharacterized protein</fullName>
    </submittedName>
</protein>
<dbReference type="HOGENOM" id="CLU_3067258_0_0_6"/>
<organism evidence="1 2">
    <name type="scientific">Thiorhodovibrio frisius</name>
    <dbReference type="NCBI Taxonomy" id="631362"/>
    <lineage>
        <taxon>Bacteria</taxon>
        <taxon>Pseudomonadati</taxon>
        <taxon>Pseudomonadota</taxon>
        <taxon>Gammaproteobacteria</taxon>
        <taxon>Chromatiales</taxon>
        <taxon>Chromatiaceae</taxon>
        <taxon>Thiorhodovibrio</taxon>
    </lineage>
</organism>
<dbReference type="OrthoDB" id="200074at2"/>
<gene>
    <name evidence="1" type="ORF">Thi970DRAFT_03166</name>
</gene>
<dbReference type="SUPFAM" id="SSF46689">
    <property type="entry name" value="Homeodomain-like"/>
    <property type="match status" value="1"/>
</dbReference>
<dbReference type="STRING" id="631362.Thi970DRAFT_03166"/>
<reference evidence="1 2" key="2">
    <citation type="submission" date="2011-11" db="EMBL/GenBank/DDBJ databases">
        <authorList>
            <consortium name="US DOE Joint Genome Institute"/>
            <person name="Lucas S."/>
            <person name="Han J."/>
            <person name="Lapidus A."/>
            <person name="Cheng J.-F."/>
            <person name="Goodwin L."/>
            <person name="Pitluck S."/>
            <person name="Peters L."/>
            <person name="Ovchinnikova G."/>
            <person name="Zhang X."/>
            <person name="Detter J.C."/>
            <person name="Han C."/>
            <person name="Tapia R."/>
            <person name="Land M."/>
            <person name="Hauser L."/>
            <person name="Kyrpides N."/>
            <person name="Ivanova N."/>
            <person name="Pagani I."/>
            <person name="Vogl K."/>
            <person name="Liu Z."/>
            <person name="Overmann J."/>
            <person name="Frigaard N.-U."/>
            <person name="Bryant D."/>
            <person name="Woyke T."/>
        </authorList>
    </citation>
    <scope>NUCLEOTIDE SEQUENCE [LARGE SCALE GENOMIC DNA]</scope>
    <source>
        <strain evidence="1 2">970</strain>
    </source>
</reference>
<sequence length="53" mass="6079">MNRKEPLSADPRICHGKVCVKGTRIMVSVILDNLAGQMLQLLDKQPLRREYSR</sequence>
<dbReference type="AlphaFoldDB" id="H8Z5V2"/>
<dbReference type="RefSeq" id="WP_009149991.1">
    <property type="nucleotide sequence ID" value="NZ_CP121471.1"/>
</dbReference>
<evidence type="ECO:0000313" key="2">
    <source>
        <dbReference type="Proteomes" id="UP000002964"/>
    </source>
</evidence>
<dbReference type="EMBL" id="JH603170">
    <property type="protein sequence ID" value="EIC19586.1"/>
    <property type="molecule type" value="Genomic_DNA"/>
</dbReference>
<name>H8Z5V2_9GAMM</name>
<accession>H8Z5V2</accession>
<dbReference type="InterPro" id="IPR036388">
    <property type="entry name" value="WH-like_DNA-bd_sf"/>
</dbReference>
<dbReference type="Gene3D" id="1.10.10.10">
    <property type="entry name" value="Winged helix-like DNA-binding domain superfamily/Winged helix DNA-binding domain"/>
    <property type="match status" value="1"/>
</dbReference>
<dbReference type="InterPro" id="IPR009057">
    <property type="entry name" value="Homeodomain-like_sf"/>
</dbReference>
<dbReference type="eggNOG" id="COG2442">
    <property type="taxonomic scope" value="Bacteria"/>
</dbReference>
<dbReference type="InterPro" id="IPR007367">
    <property type="entry name" value="DUF433"/>
</dbReference>
<proteinExistence type="predicted"/>
<dbReference type="Proteomes" id="UP000002964">
    <property type="component" value="Unassembled WGS sequence"/>
</dbReference>
<reference evidence="2" key="1">
    <citation type="submission" date="2011-06" db="EMBL/GenBank/DDBJ databases">
        <authorList>
            <consortium name="US DOE Joint Genome Institute (JGI-PGF)"/>
            <person name="Lucas S."/>
            <person name="Han J."/>
            <person name="Lapidus A."/>
            <person name="Cheng J.-F."/>
            <person name="Goodwin L."/>
            <person name="Pitluck S."/>
            <person name="Peters L."/>
            <person name="Land M.L."/>
            <person name="Hauser L."/>
            <person name="Vogl K."/>
            <person name="Liu Z."/>
            <person name="Overmann J."/>
            <person name="Frigaard N.-U."/>
            <person name="Bryant D.A."/>
            <person name="Woyke T.J."/>
        </authorList>
    </citation>
    <scope>NUCLEOTIDE SEQUENCE [LARGE SCALE GENOMIC DNA]</scope>
    <source>
        <strain evidence="2">970</strain>
    </source>
</reference>
<keyword evidence="2" id="KW-1185">Reference proteome</keyword>
<dbReference type="Pfam" id="PF04255">
    <property type="entry name" value="DUF433"/>
    <property type="match status" value="1"/>
</dbReference>
<evidence type="ECO:0000313" key="1">
    <source>
        <dbReference type="EMBL" id="EIC19586.1"/>
    </source>
</evidence>